<evidence type="ECO:0000256" key="5">
    <source>
        <dbReference type="ARBA" id="ARBA00022729"/>
    </source>
</evidence>
<evidence type="ECO:0000313" key="12">
    <source>
        <dbReference type="Proteomes" id="UP001175271"/>
    </source>
</evidence>
<evidence type="ECO:0000256" key="2">
    <source>
        <dbReference type="ARBA" id="ARBA00009941"/>
    </source>
</evidence>
<dbReference type="PRINTS" id="PR00776">
    <property type="entry name" value="HEMOGLOBNASE"/>
</dbReference>
<keyword evidence="4" id="KW-0645">Protease</keyword>
<protein>
    <recommendedName>
        <fullName evidence="3">legumain</fullName>
        <ecNumber evidence="3">3.4.22.34</ecNumber>
    </recommendedName>
</protein>
<dbReference type="GO" id="GO:0005773">
    <property type="term" value="C:vacuole"/>
    <property type="evidence" value="ECO:0007669"/>
    <property type="project" value="GOC"/>
</dbReference>
<evidence type="ECO:0000256" key="7">
    <source>
        <dbReference type="ARBA" id="ARBA00022807"/>
    </source>
</evidence>
<dbReference type="InterPro" id="IPR046427">
    <property type="entry name" value="Legumain_prodom_sf"/>
</dbReference>
<dbReference type="PANTHER" id="PTHR12000">
    <property type="entry name" value="HEMOGLOBINASE FAMILY MEMBER"/>
    <property type="match status" value="1"/>
</dbReference>
<evidence type="ECO:0000256" key="8">
    <source>
        <dbReference type="PIRSR" id="PIRSR019663-1"/>
    </source>
</evidence>
<evidence type="ECO:0000256" key="4">
    <source>
        <dbReference type="ARBA" id="ARBA00022670"/>
    </source>
</evidence>
<accession>A0AA39GXU7</accession>
<comment type="caution">
    <text evidence="11">The sequence shown here is derived from an EMBL/GenBank/DDBJ whole genome shotgun (WGS) entry which is preliminary data.</text>
</comment>
<evidence type="ECO:0000313" key="11">
    <source>
        <dbReference type="EMBL" id="KAK0394509.1"/>
    </source>
</evidence>
<keyword evidence="6" id="KW-0378">Hydrolase</keyword>
<evidence type="ECO:0000256" key="6">
    <source>
        <dbReference type="ARBA" id="ARBA00022801"/>
    </source>
</evidence>
<feature type="signal peptide" evidence="9">
    <location>
        <begin position="1"/>
        <end position="24"/>
    </location>
</feature>
<organism evidence="11 12">
    <name type="scientific">Steinernema hermaphroditum</name>
    <dbReference type="NCBI Taxonomy" id="289476"/>
    <lineage>
        <taxon>Eukaryota</taxon>
        <taxon>Metazoa</taxon>
        <taxon>Ecdysozoa</taxon>
        <taxon>Nematoda</taxon>
        <taxon>Chromadorea</taxon>
        <taxon>Rhabditida</taxon>
        <taxon>Tylenchina</taxon>
        <taxon>Panagrolaimomorpha</taxon>
        <taxon>Strongyloidoidea</taxon>
        <taxon>Steinernematidae</taxon>
        <taxon>Steinernema</taxon>
    </lineage>
</organism>
<keyword evidence="7" id="KW-0788">Thiol protease</keyword>
<proteinExistence type="inferred from homology"/>
<evidence type="ECO:0000259" key="10">
    <source>
        <dbReference type="Pfam" id="PF20985"/>
    </source>
</evidence>
<dbReference type="GO" id="GO:0004197">
    <property type="term" value="F:cysteine-type endopeptidase activity"/>
    <property type="evidence" value="ECO:0007669"/>
    <property type="project" value="UniProtKB-EC"/>
</dbReference>
<dbReference type="GO" id="GO:0051603">
    <property type="term" value="P:proteolysis involved in protein catabolic process"/>
    <property type="evidence" value="ECO:0007669"/>
    <property type="project" value="TreeGrafter"/>
</dbReference>
<evidence type="ECO:0000256" key="3">
    <source>
        <dbReference type="ARBA" id="ARBA00012628"/>
    </source>
</evidence>
<dbReference type="GO" id="GO:0006624">
    <property type="term" value="P:vacuolar protein processing"/>
    <property type="evidence" value="ECO:0007669"/>
    <property type="project" value="TreeGrafter"/>
</dbReference>
<dbReference type="Proteomes" id="UP001175271">
    <property type="component" value="Unassembled WGS sequence"/>
</dbReference>
<reference evidence="11" key="1">
    <citation type="submission" date="2023-06" db="EMBL/GenBank/DDBJ databases">
        <title>Genomic analysis of the entomopathogenic nematode Steinernema hermaphroditum.</title>
        <authorList>
            <person name="Schwarz E.M."/>
            <person name="Heppert J.K."/>
            <person name="Baniya A."/>
            <person name="Schwartz H.T."/>
            <person name="Tan C.-H."/>
            <person name="Antoshechkin I."/>
            <person name="Sternberg P.W."/>
            <person name="Goodrich-Blair H."/>
            <person name="Dillman A.R."/>
        </authorList>
    </citation>
    <scope>NUCLEOTIDE SEQUENCE</scope>
    <source>
        <strain evidence="11">PS9179</strain>
        <tissue evidence="11">Whole animal</tissue>
    </source>
</reference>
<feature type="active site" evidence="8">
    <location>
        <position position="149"/>
    </location>
</feature>
<dbReference type="PIRSF" id="PIRSF019663">
    <property type="entry name" value="Legumain"/>
    <property type="match status" value="1"/>
</dbReference>
<dbReference type="AlphaFoldDB" id="A0AA39GXU7"/>
<sequence>MNTLVHVLALFAVLLWNTIWATSADREPKKWALLIAGSNGFDNYRHQADVCHAYQILRKHGIPEDNIVTLMYDDIAHNSYNPYPGKIFNSPKKDDVYAGVKIDYKGDDVNAQVFIDVLTGNKSGVAHAGNGRVIESDHNDHVFIYYTDHGATGIIGMPAGDPLTKADLWNGLDYMYNNKRYGKLVFYLEACESGSMFEGFPANREVYVMTASNPDESSWAVYCDQSDLPCLGDEFSVNWMEDSENNNVNAETLKKQYSDTKKATKQSHVSKYGDFDFLTEAVGDFQGERCEKARTSSFVESEHAWAVQDIPIRELEKRIQFATSSEIREGLRLQLQEIKEKREKVANLYFSIAKKVIGCAPEILSDVVSVRPKTLTQLKCHNEVVHTFDKECLLFSKNPFVFHHAFILANLCELLKSSDRIVAAITEECAGINLTNVV</sequence>
<feature type="domain" description="Legumain prodomain" evidence="10">
    <location>
        <begin position="334"/>
        <end position="429"/>
    </location>
</feature>
<keyword evidence="5 9" id="KW-0732">Signal</keyword>
<dbReference type="Gene3D" id="1.10.132.130">
    <property type="match status" value="1"/>
</dbReference>
<name>A0AA39GXU7_9BILA</name>
<evidence type="ECO:0000256" key="9">
    <source>
        <dbReference type="SAM" id="SignalP"/>
    </source>
</evidence>
<comment type="similarity">
    <text evidence="2">Belongs to the peptidase C13 family.</text>
</comment>
<feature type="active site" description="Nucleophile" evidence="8">
    <location>
        <position position="191"/>
    </location>
</feature>
<dbReference type="Pfam" id="PF20985">
    <property type="entry name" value="Legum_prodom"/>
    <property type="match status" value="1"/>
</dbReference>
<gene>
    <name evidence="11" type="ORF">QR680_000778</name>
</gene>
<dbReference type="EMBL" id="JAUCMV010000005">
    <property type="protein sequence ID" value="KAK0394509.1"/>
    <property type="molecule type" value="Genomic_DNA"/>
</dbReference>
<dbReference type="FunFam" id="3.40.50.1460:FF:000006">
    <property type="entry name" value="Legumain"/>
    <property type="match status" value="1"/>
</dbReference>
<keyword evidence="12" id="KW-1185">Reference proteome</keyword>
<dbReference type="CDD" id="cd21115">
    <property type="entry name" value="legumain_C"/>
    <property type="match status" value="1"/>
</dbReference>
<evidence type="ECO:0000256" key="1">
    <source>
        <dbReference type="ARBA" id="ARBA00000810"/>
    </source>
</evidence>
<feature type="chain" id="PRO_5041248858" description="legumain" evidence="9">
    <location>
        <begin position="25"/>
        <end position="438"/>
    </location>
</feature>
<comment type="catalytic activity">
    <reaction evidence="1">
        <text>Hydrolysis of proteins and small molecule substrates at -Asn-|-Xaa- bonds.</text>
        <dbReference type="EC" id="3.4.22.34"/>
    </reaction>
</comment>
<dbReference type="InterPro" id="IPR048501">
    <property type="entry name" value="Legum_prodom"/>
</dbReference>
<dbReference type="EC" id="3.4.22.34" evidence="3"/>
<dbReference type="Pfam" id="PF01650">
    <property type="entry name" value="Peptidase_C13"/>
    <property type="match status" value="1"/>
</dbReference>
<dbReference type="Gene3D" id="3.40.50.1460">
    <property type="match status" value="1"/>
</dbReference>
<dbReference type="PANTHER" id="PTHR12000:SF42">
    <property type="entry name" value="LEGUMAIN"/>
    <property type="match status" value="1"/>
</dbReference>
<dbReference type="InterPro" id="IPR001096">
    <property type="entry name" value="Peptidase_C13"/>
</dbReference>